<evidence type="ECO:0000313" key="5">
    <source>
        <dbReference type="Proteomes" id="UP000430692"/>
    </source>
</evidence>
<keyword evidence="3" id="KW-0749">Sporulation</keyword>
<comment type="subcellular location">
    <subcellularLocation>
        <location evidence="1">Spore core</location>
    </subcellularLocation>
</comment>
<comment type="caution">
    <text evidence="4">The sequence shown here is derived from an EMBL/GenBank/DDBJ whole genome shotgun (WGS) entry which is preliminary data.</text>
</comment>
<dbReference type="AlphaFoldDB" id="A0A6I4VXN9"/>
<dbReference type="GO" id="GO:0030435">
    <property type="term" value="P:sporulation resulting in formation of a cellular spore"/>
    <property type="evidence" value="ECO:0007669"/>
    <property type="project" value="UniProtKB-KW"/>
</dbReference>
<accession>A0A6I4VXN9</accession>
<dbReference type="EMBL" id="WUUL01000003">
    <property type="protein sequence ID" value="MXQ53224.1"/>
    <property type="molecule type" value="Genomic_DNA"/>
</dbReference>
<name>A0A6I4VXN9_9BACL</name>
<evidence type="ECO:0000256" key="1">
    <source>
        <dbReference type="ARBA" id="ARBA00004288"/>
    </source>
</evidence>
<dbReference type="NCBIfam" id="TIGR02861">
    <property type="entry name" value="SASP_H"/>
    <property type="match status" value="1"/>
</dbReference>
<protein>
    <submittedName>
        <fullName evidence="4">H-type small acid-soluble spore protein</fullName>
    </submittedName>
</protein>
<reference evidence="4 5" key="1">
    <citation type="submission" date="2019-12" db="EMBL/GenBank/DDBJ databases">
        <title>Whole-genome analyses of novel actinobacteria.</title>
        <authorList>
            <person name="Sahin N."/>
            <person name="Saygin H."/>
        </authorList>
    </citation>
    <scope>NUCLEOTIDE SEQUENCE [LARGE SCALE GENOMIC DNA]</scope>
    <source>
        <strain evidence="4 5">KC615</strain>
    </source>
</reference>
<evidence type="ECO:0000256" key="2">
    <source>
        <dbReference type="ARBA" id="ARBA00006573"/>
    </source>
</evidence>
<evidence type="ECO:0000313" key="4">
    <source>
        <dbReference type="EMBL" id="MXQ53224.1"/>
    </source>
</evidence>
<dbReference type="Pfam" id="PF08141">
    <property type="entry name" value="SspH"/>
    <property type="match status" value="1"/>
</dbReference>
<dbReference type="GO" id="GO:0030436">
    <property type="term" value="P:asexual sporulation"/>
    <property type="evidence" value="ECO:0007669"/>
    <property type="project" value="InterPro"/>
</dbReference>
<organism evidence="4 5">
    <name type="scientific">Shimazuella alba</name>
    <dbReference type="NCBI Taxonomy" id="2690964"/>
    <lineage>
        <taxon>Bacteria</taxon>
        <taxon>Bacillati</taxon>
        <taxon>Bacillota</taxon>
        <taxon>Bacilli</taxon>
        <taxon>Bacillales</taxon>
        <taxon>Thermoactinomycetaceae</taxon>
        <taxon>Shimazuella</taxon>
    </lineage>
</organism>
<dbReference type="RefSeq" id="WP_160800584.1">
    <property type="nucleotide sequence ID" value="NZ_WUUL01000003.1"/>
</dbReference>
<dbReference type="HAMAP" id="MF_00667">
    <property type="entry name" value="SspH"/>
    <property type="match status" value="1"/>
</dbReference>
<dbReference type="Proteomes" id="UP000430692">
    <property type="component" value="Unassembled WGS sequence"/>
</dbReference>
<gene>
    <name evidence="4" type="ORF">GSM42_05640</name>
</gene>
<evidence type="ECO:0000256" key="3">
    <source>
        <dbReference type="ARBA" id="ARBA00022969"/>
    </source>
</evidence>
<proteinExistence type="inferred from homology"/>
<keyword evidence="5" id="KW-1185">Reference proteome</keyword>
<sequence>MDVKRVEEILESPDKITVTYKGESVWIQSVNEVAQIADVHRVGNSDDEMTVPVNELQEVREP</sequence>
<dbReference type="GO" id="GO:0042601">
    <property type="term" value="C:endospore-forming forespore"/>
    <property type="evidence" value="ECO:0007669"/>
    <property type="project" value="InterPro"/>
</dbReference>
<dbReference type="InterPro" id="IPR012610">
    <property type="entry name" value="SASP_SspH"/>
</dbReference>
<comment type="similarity">
    <text evidence="2">Belongs to the SspH family.</text>
</comment>